<dbReference type="Pfam" id="PF00225">
    <property type="entry name" value="Kinesin"/>
    <property type="match status" value="1"/>
</dbReference>
<dbReference type="AlphaFoldDB" id="C5K746"/>
<keyword evidence="11" id="KW-1185">Reference proteome</keyword>
<dbReference type="InterPro" id="IPR027417">
    <property type="entry name" value="P-loop_NTPase"/>
</dbReference>
<dbReference type="SUPFAM" id="SSF49879">
    <property type="entry name" value="SMAD/FHA domain"/>
    <property type="match status" value="1"/>
</dbReference>
<dbReference type="InterPro" id="IPR008984">
    <property type="entry name" value="SMAD_FHA_dom_sf"/>
</dbReference>
<evidence type="ECO:0000256" key="4">
    <source>
        <dbReference type="ARBA" id="ARBA00023175"/>
    </source>
</evidence>
<feature type="domain" description="Kinesin motor" evidence="9">
    <location>
        <begin position="1"/>
        <end position="338"/>
    </location>
</feature>
<comment type="similarity">
    <text evidence="5 6">Belongs to the TRAFAC class myosin-kinesin ATPase superfamily. Kinesin family.</text>
</comment>
<feature type="compositionally biased region" description="Basic and acidic residues" evidence="8">
    <location>
        <begin position="613"/>
        <end position="629"/>
    </location>
</feature>
<dbReference type="EMBL" id="GG671079">
    <property type="protein sequence ID" value="EER19381.1"/>
    <property type="molecule type" value="Genomic_DNA"/>
</dbReference>
<dbReference type="OrthoDB" id="3176171at2759"/>
<evidence type="ECO:0000256" key="6">
    <source>
        <dbReference type="RuleBase" id="RU000394"/>
    </source>
</evidence>
<dbReference type="PROSITE" id="PS00411">
    <property type="entry name" value="KINESIN_MOTOR_1"/>
    <property type="match status" value="1"/>
</dbReference>
<evidence type="ECO:0000256" key="2">
    <source>
        <dbReference type="ARBA" id="ARBA00022840"/>
    </source>
</evidence>
<evidence type="ECO:0000313" key="10">
    <source>
        <dbReference type="EMBL" id="EER19381.1"/>
    </source>
</evidence>
<keyword evidence="3 7" id="KW-0175">Coiled coil</keyword>
<dbReference type="GO" id="GO:0008017">
    <property type="term" value="F:microtubule binding"/>
    <property type="evidence" value="ECO:0007669"/>
    <property type="project" value="InterPro"/>
</dbReference>
<evidence type="ECO:0000256" key="7">
    <source>
        <dbReference type="SAM" id="Coils"/>
    </source>
</evidence>
<keyword evidence="4 5" id="KW-0505">Motor protein</keyword>
<gene>
    <name evidence="10" type="ORF">Pmar_PMAR012357</name>
</gene>
<keyword evidence="1 5" id="KW-0547">Nucleotide-binding</keyword>
<dbReference type="RefSeq" id="XP_002787585.1">
    <property type="nucleotide sequence ID" value="XM_002787539.1"/>
</dbReference>
<dbReference type="Gene3D" id="2.60.200.20">
    <property type="match status" value="1"/>
</dbReference>
<dbReference type="PANTHER" id="PTHR47117">
    <property type="entry name" value="STAR-RELATED LIPID TRANSFER PROTEIN 9"/>
    <property type="match status" value="1"/>
</dbReference>
<dbReference type="PROSITE" id="PS50067">
    <property type="entry name" value="KINESIN_MOTOR_2"/>
    <property type="match status" value="1"/>
</dbReference>
<dbReference type="Proteomes" id="UP000007800">
    <property type="component" value="Unassembled WGS sequence"/>
</dbReference>
<dbReference type="GO" id="GO:0005874">
    <property type="term" value="C:microtubule"/>
    <property type="evidence" value="ECO:0007669"/>
    <property type="project" value="UniProtKB-KW"/>
</dbReference>
<sequence>MWWKWRECGIVSDLDNKETEDSPDSKRFTFDYSFWSHDGFKADSPTGAFVPDGPSSRYADQQSVFQAVGVDVLHNAWEGYHCCLFAYGQTGSGKSYSMLGYGPNRGIVPIACEELFRRIDKTSSEALKFEVSVTMLEIYNENVQDLLVHPRDRPKKGLLIRESKQAGVFVEGVSSRPVESFSDIVEVVEEGTSNRSIGATLMNATSSRAHTVIAIEFRSALWGERRGVRMSKINLVDLAGSEKAGHTGARGDRLKEGCAINKSLSALGNVISALADKSTGKAKPGTVIPYRDSKLTRLLQNALGGSSKTVMICAISPASANYEESLSTLRYADRAKKIKNAAVVNEDPQDKLIRQLREENEKLKALLMGGEGKLSRSGTLGSMNEEDREAYEREKEDLKRSHEKEIHAMEVALKEMQRSWEERLAEANRSSRREHLSKGSGEGLLDLTQPHLTNLNEDSMLTGKVFYAFTDGDNWFGGKKRRGSIESSEGDDEDLRGPAKYLLTGAGFVHRYLVCITVRDGEATIRADKEAYAGQAFCYLNGDVIPHGDPLPLHHGDRVVLGRQNNYNFVYVDPREGSGQELIEHGEVSYEDCMEELAAKQGDVSSGYMRRRSVAEAETTERKRQEEYEMSIREAEEARAKADAEAKAREEEYEARLQEMQSQKGGEEELQRLRRQLKSERKEAEREREAMLRKQKELEEAEMKTVIQGKQTTALLYR</sequence>
<dbReference type="FunFam" id="3.40.850.10:FF:000063">
    <property type="entry name" value="Kinesin-like protein"/>
    <property type="match status" value="1"/>
</dbReference>
<feature type="binding site" evidence="5">
    <location>
        <begin position="88"/>
        <end position="95"/>
    </location>
    <ligand>
        <name>ATP</name>
        <dbReference type="ChEBI" id="CHEBI:30616"/>
    </ligand>
</feature>
<accession>C5K746</accession>
<dbReference type="GO" id="GO:0003777">
    <property type="term" value="F:microtubule motor activity"/>
    <property type="evidence" value="ECO:0007669"/>
    <property type="project" value="InterPro"/>
</dbReference>
<dbReference type="PRINTS" id="PR00380">
    <property type="entry name" value="KINESINHEAVY"/>
</dbReference>
<protein>
    <recommendedName>
        <fullName evidence="6">Kinesin-like protein</fullName>
    </recommendedName>
</protein>
<feature type="region of interest" description="Disordered" evidence="8">
    <location>
        <begin position="653"/>
        <end position="698"/>
    </location>
</feature>
<keyword evidence="2 5" id="KW-0067">ATP-binding</keyword>
<evidence type="ECO:0000256" key="5">
    <source>
        <dbReference type="PROSITE-ProRule" id="PRU00283"/>
    </source>
</evidence>
<feature type="region of interest" description="Disordered" evidence="8">
    <location>
        <begin position="610"/>
        <end position="629"/>
    </location>
</feature>
<dbReference type="InterPro" id="IPR036961">
    <property type="entry name" value="Kinesin_motor_dom_sf"/>
</dbReference>
<dbReference type="GeneID" id="9039642"/>
<dbReference type="SMART" id="SM00129">
    <property type="entry name" value="KISc"/>
    <property type="match status" value="1"/>
</dbReference>
<dbReference type="GO" id="GO:0007018">
    <property type="term" value="P:microtubule-based movement"/>
    <property type="evidence" value="ECO:0007669"/>
    <property type="project" value="InterPro"/>
</dbReference>
<feature type="compositionally biased region" description="Basic and acidic residues" evidence="8">
    <location>
        <begin position="665"/>
        <end position="698"/>
    </location>
</feature>
<dbReference type="OMA" id="HPKTGPF"/>
<dbReference type="InterPro" id="IPR019821">
    <property type="entry name" value="Kinesin_motor_CS"/>
</dbReference>
<evidence type="ECO:0000256" key="3">
    <source>
        <dbReference type="ARBA" id="ARBA00023054"/>
    </source>
</evidence>
<dbReference type="InParanoid" id="C5K746"/>
<feature type="region of interest" description="Disordered" evidence="8">
    <location>
        <begin position="424"/>
        <end position="447"/>
    </location>
</feature>
<dbReference type="Gene3D" id="3.40.850.10">
    <property type="entry name" value="Kinesin motor domain"/>
    <property type="match status" value="1"/>
</dbReference>
<organism evidence="11">
    <name type="scientific">Perkinsus marinus (strain ATCC 50983 / TXsc)</name>
    <dbReference type="NCBI Taxonomy" id="423536"/>
    <lineage>
        <taxon>Eukaryota</taxon>
        <taxon>Sar</taxon>
        <taxon>Alveolata</taxon>
        <taxon>Perkinsozoa</taxon>
        <taxon>Perkinsea</taxon>
        <taxon>Perkinsida</taxon>
        <taxon>Perkinsidae</taxon>
        <taxon>Perkinsus</taxon>
    </lineage>
</organism>
<evidence type="ECO:0000256" key="1">
    <source>
        <dbReference type="ARBA" id="ARBA00022741"/>
    </source>
</evidence>
<dbReference type="GO" id="GO:0005524">
    <property type="term" value="F:ATP binding"/>
    <property type="evidence" value="ECO:0007669"/>
    <property type="project" value="UniProtKB-UniRule"/>
</dbReference>
<evidence type="ECO:0000256" key="8">
    <source>
        <dbReference type="SAM" id="MobiDB-lite"/>
    </source>
</evidence>
<keyword evidence="6" id="KW-0493">Microtubule</keyword>
<proteinExistence type="inferred from homology"/>
<evidence type="ECO:0000313" key="11">
    <source>
        <dbReference type="Proteomes" id="UP000007800"/>
    </source>
</evidence>
<name>C5K746_PERM5</name>
<feature type="coiled-coil region" evidence="7">
    <location>
        <begin position="353"/>
        <end position="419"/>
    </location>
</feature>
<reference evidence="10 11" key="1">
    <citation type="submission" date="2008-07" db="EMBL/GenBank/DDBJ databases">
        <authorList>
            <person name="El-Sayed N."/>
            <person name="Caler E."/>
            <person name="Inman J."/>
            <person name="Amedeo P."/>
            <person name="Hass B."/>
            <person name="Wortman J."/>
        </authorList>
    </citation>
    <scope>NUCLEOTIDE SEQUENCE [LARGE SCALE GENOMIC DNA]</scope>
    <source>
        <strain evidence="11">ATCC 50983 / TXsc</strain>
    </source>
</reference>
<dbReference type="InterPro" id="IPR001752">
    <property type="entry name" value="Kinesin_motor_dom"/>
</dbReference>
<feature type="compositionally biased region" description="Basic and acidic residues" evidence="8">
    <location>
        <begin position="424"/>
        <end position="437"/>
    </location>
</feature>
<evidence type="ECO:0000259" key="9">
    <source>
        <dbReference type="PROSITE" id="PS50067"/>
    </source>
</evidence>
<dbReference type="SUPFAM" id="SSF52540">
    <property type="entry name" value="P-loop containing nucleoside triphosphate hydrolases"/>
    <property type="match status" value="1"/>
</dbReference>